<dbReference type="PhylomeDB" id="A0A0D2UGV9"/>
<feature type="compositionally biased region" description="Low complexity" evidence="10">
    <location>
        <begin position="110"/>
        <end position="119"/>
    </location>
</feature>
<dbReference type="GO" id="GO:0005634">
    <property type="term" value="C:nucleus"/>
    <property type="evidence" value="ECO:0007669"/>
    <property type="project" value="UniProtKB-SubCell"/>
</dbReference>
<evidence type="ECO:0000256" key="6">
    <source>
        <dbReference type="ARBA" id="ARBA00023204"/>
    </source>
</evidence>
<dbReference type="GO" id="GO:0046872">
    <property type="term" value="F:metal ion binding"/>
    <property type="evidence" value="ECO:0007669"/>
    <property type="project" value="UniProtKB-UniRule"/>
</dbReference>
<dbReference type="InterPro" id="IPR027421">
    <property type="entry name" value="DNA_pol_lamdba_lyase_dom_sf"/>
</dbReference>
<evidence type="ECO:0000313" key="13">
    <source>
        <dbReference type="Proteomes" id="UP000008743"/>
    </source>
</evidence>
<reference evidence="13" key="1">
    <citation type="submission" date="2011-02" db="EMBL/GenBank/DDBJ databases">
        <title>The Genome Sequence of Capsaspora owczarzaki ATCC 30864.</title>
        <authorList>
            <person name="Russ C."/>
            <person name="Cuomo C."/>
            <person name="Burger G."/>
            <person name="Gray M.W."/>
            <person name="Holland P.W.H."/>
            <person name="King N."/>
            <person name="Lang F.B.F."/>
            <person name="Roger A.J."/>
            <person name="Ruiz-Trillo I."/>
            <person name="Young S.K."/>
            <person name="Zeng Q."/>
            <person name="Gargeya S."/>
            <person name="Alvarado L."/>
            <person name="Berlin A."/>
            <person name="Chapman S.B."/>
            <person name="Chen Z."/>
            <person name="Freedman E."/>
            <person name="Gellesch M."/>
            <person name="Goldberg J."/>
            <person name="Griggs A."/>
            <person name="Gujja S."/>
            <person name="Heilman E."/>
            <person name="Heiman D."/>
            <person name="Howarth C."/>
            <person name="Mehta T."/>
            <person name="Neiman D."/>
            <person name="Pearson M."/>
            <person name="Roberts A."/>
            <person name="Saif S."/>
            <person name="Shea T."/>
            <person name="Shenoy N."/>
            <person name="Sisk P."/>
            <person name="Stolte C."/>
            <person name="Sykes S."/>
            <person name="White J."/>
            <person name="Yandava C."/>
            <person name="Haas B."/>
            <person name="Nusbaum C."/>
            <person name="Birren B."/>
        </authorList>
    </citation>
    <scope>NUCLEOTIDE SEQUENCE</scope>
    <source>
        <strain evidence="13">ATCC 30864</strain>
    </source>
</reference>
<dbReference type="PROSITE" id="PS50172">
    <property type="entry name" value="BRCT"/>
    <property type="match status" value="1"/>
</dbReference>
<evidence type="ECO:0000256" key="7">
    <source>
        <dbReference type="ARBA" id="ARBA00023239"/>
    </source>
</evidence>
<evidence type="ECO:0000259" key="11">
    <source>
        <dbReference type="PROSITE" id="PS50172"/>
    </source>
</evidence>
<accession>A0A0D2UGV9</accession>
<dbReference type="InterPro" id="IPR010996">
    <property type="entry name" value="HHH_MUS81"/>
</dbReference>
<keyword evidence="4 9" id="KW-0227">DNA damage</keyword>
<dbReference type="Pfam" id="PF14716">
    <property type="entry name" value="HHH_8"/>
    <property type="match status" value="1"/>
</dbReference>
<evidence type="ECO:0000313" key="12">
    <source>
        <dbReference type="EMBL" id="KJE94336.1"/>
    </source>
</evidence>
<dbReference type="GO" id="GO:0016829">
    <property type="term" value="F:lyase activity"/>
    <property type="evidence" value="ECO:0007669"/>
    <property type="project" value="UniProtKB-KW"/>
</dbReference>
<comment type="cofactor">
    <cofactor evidence="1">
        <name>Mn(2+)</name>
        <dbReference type="ChEBI" id="CHEBI:29035"/>
    </cofactor>
</comment>
<dbReference type="InterPro" id="IPR029398">
    <property type="entry name" value="PolB_thumb"/>
</dbReference>
<dbReference type="PANTHER" id="PTHR11276:SF40">
    <property type="entry name" value="BRCT DOMAIN-CONTAINING PROTEIN"/>
    <property type="match status" value="1"/>
</dbReference>
<dbReference type="Gene3D" id="1.10.150.20">
    <property type="entry name" value="5' to 3' exonuclease, C-terminal subdomain"/>
    <property type="match status" value="1"/>
</dbReference>
<dbReference type="Gene3D" id="3.40.50.10190">
    <property type="entry name" value="BRCT domain"/>
    <property type="match status" value="1"/>
</dbReference>
<dbReference type="SUPFAM" id="SSF47802">
    <property type="entry name" value="DNA polymerase beta, N-terminal domain-like"/>
    <property type="match status" value="1"/>
</dbReference>
<dbReference type="EC" id="2.7.7.7" evidence="9"/>
<dbReference type="PRINTS" id="PR00869">
    <property type="entry name" value="DNAPOLX"/>
</dbReference>
<comment type="subcellular location">
    <subcellularLocation>
        <location evidence="9">Nucleus</location>
    </subcellularLocation>
</comment>
<dbReference type="GO" id="GO:0006303">
    <property type="term" value="P:double-strand break repair via nonhomologous end joining"/>
    <property type="evidence" value="ECO:0007669"/>
    <property type="project" value="TreeGrafter"/>
</dbReference>
<dbReference type="SUPFAM" id="SSF81585">
    <property type="entry name" value="PsbU/PolX domain-like"/>
    <property type="match status" value="1"/>
</dbReference>
<evidence type="ECO:0000256" key="4">
    <source>
        <dbReference type="ARBA" id="ARBA00022763"/>
    </source>
</evidence>
<feature type="compositionally biased region" description="Low complexity" evidence="10">
    <location>
        <begin position="126"/>
        <end position="135"/>
    </location>
</feature>
<sequence length="629" mass="69382">MTERASQRRTSSEVSEHPRPTKHIVLEDSDSDDDERGVAGVVAAKPVKLVQSSSDDVSIAAAANPSQPHPVDHAFLHGCVIAIAPRGVPSSQAKVLVRLAVRFGASLAASTPAPASSSPSKPPQRPAQSSSPQPAATHLVCAARWSLDKARASSGLPSELFALPGVHVVSVDWLNACFVQKQHLDESGFSLLPEEVDAPVLVSETSSSATKSAAHPEPPRRTQTVDALEFYKPKDKQSDDVDHCDDATAPAASGIRWFTDALPPKPAIPRPLEDHMPADFQMPMFECERSTTLAMAELNASVAAPLSALAEFYKTSGDDIRYLAFRRAVASLRACPFRIRSVDEALRLPFISGKIALLIGEQLRHGHVKRHLELCNGKLGRTLQLFTRILGVGSKLALMWYESGYRTLQDLSSRPPRGWRALHSLGLELYNDITQQIPRAEVEEFGELFRQHAARVDPNLVMTFSGGFRRGKSTVSDVDILITHETEGLQNNKLFAIVQSLEEAGIITHRASYHTSFGYEGNFFSPIISHQRLNHNERCLAVFRLPGRPHRRVDIISCPLHDFPFTLLGWTGTDIFERSIREWATRKGYHLSNHGLEHRTANVFTPCATEKDVFDALGLEYRHPTERNC</sequence>
<dbReference type="Pfam" id="PF14791">
    <property type="entry name" value="DNA_pol_B_thumb"/>
    <property type="match status" value="1"/>
</dbReference>
<dbReference type="GO" id="GO:0003677">
    <property type="term" value="F:DNA binding"/>
    <property type="evidence" value="ECO:0007669"/>
    <property type="project" value="UniProtKB-UniRule"/>
</dbReference>
<dbReference type="GO" id="GO:0003887">
    <property type="term" value="F:DNA-directed DNA polymerase activity"/>
    <property type="evidence" value="ECO:0007669"/>
    <property type="project" value="UniProtKB-UniRule"/>
</dbReference>
<dbReference type="OrthoDB" id="205514at2759"/>
<keyword evidence="9" id="KW-0539">Nucleus</keyword>
<dbReference type="Gene3D" id="1.10.150.110">
    <property type="entry name" value="DNA polymerase beta, N-terminal domain-like"/>
    <property type="match status" value="1"/>
</dbReference>
<dbReference type="Proteomes" id="UP000008743">
    <property type="component" value="Unassembled WGS sequence"/>
</dbReference>
<dbReference type="InterPro" id="IPR001357">
    <property type="entry name" value="BRCT_dom"/>
</dbReference>
<dbReference type="Pfam" id="PF10391">
    <property type="entry name" value="DNA_pol_lambd_f"/>
    <property type="match status" value="1"/>
</dbReference>
<dbReference type="Gene3D" id="3.30.460.10">
    <property type="entry name" value="Beta Polymerase, domain 2"/>
    <property type="match status" value="1"/>
</dbReference>
<evidence type="ECO:0000256" key="1">
    <source>
        <dbReference type="ARBA" id="ARBA00001936"/>
    </source>
</evidence>
<dbReference type="SUPFAM" id="SSF81301">
    <property type="entry name" value="Nucleotidyltransferase"/>
    <property type="match status" value="1"/>
</dbReference>
<keyword evidence="3 9" id="KW-0548">Nucleotidyltransferase</keyword>
<keyword evidence="2 9" id="KW-0808">Transferase</keyword>
<dbReference type="InterPro" id="IPR022312">
    <property type="entry name" value="DNA_pol_X"/>
</dbReference>
<feature type="compositionally biased region" description="Basic and acidic residues" evidence="10">
    <location>
        <begin position="1"/>
        <end position="19"/>
    </location>
</feature>
<dbReference type="EMBL" id="KE346367">
    <property type="protein sequence ID" value="KJE94336.1"/>
    <property type="molecule type" value="Genomic_DNA"/>
</dbReference>
<dbReference type="InParanoid" id="A0A0D2UGV9"/>
<dbReference type="InterPro" id="IPR002054">
    <property type="entry name" value="DNA-dir_DNA_pol_X"/>
</dbReference>
<feature type="region of interest" description="Disordered" evidence="10">
    <location>
        <begin position="1"/>
        <end position="37"/>
    </location>
</feature>
<keyword evidence="7" id="KW-0456">Lyase</keyword>
<dbReference type="InterPro" id="IPR028207">
    <property type="entry name" value="DNA_pol_B_palm_palm"/>
</dbReference>
<feature type="compositionally biased region" description="Low complexity" evidence="10">
    <location>
        <begin position="203"/>
        <end position="213"/>
    </location>
</feature>
<name>A0A0D2UGV9_CAPO3</name>
<keyword evidence="5 9" id="KW-0239">DNA-directed DNA polymerase</keyword>
<dbReference type="STRING" id="595528.A0A0D2UGV9"/>
<dbReference type="PANTHER" id="PTHR11276">
    <property type="entry name" value="DNA POLYMERASE TYPE-X FAMILY MEMBER"/>
    <property type="match status" value="1"/>
</dbReference>
<dbReference type="InterPro" id="IPR002008">
    <property type="entry name" value="DNA_pol_X_beta-like"/>
</dbReference>
<evidence type="ECO:0000256" key="8">
    <source>
        <dbReference type="ARBA" id="ARBA00049244"/>
    </source>
</evidence>
<evidence type="ECO:0000256" key="5">
    <source>
        <dbReference type="ARBA" id="ARBA00022932"/>
    </source>
</evidence>
<dbReference type="InterPro" id="IPR018944">
    <property type="entry name" value="DNA_pol_lambd_fingers_domain"/>
</dbReference>
<evidence type="ECO:0000256" key="2">
    <source>
        <dbReference type="ARBA" id="ARBA00022679"/>
    </source>
</evidence>
<dbReference type="FunCoup" id="A0A0D2UGV9">
    <property type="interactions" value="132"/>
</dbReference>
<dbReference type="Gene3D" id="3.30.210.10">
    <property type="entry name" value="DNA polymerase, thumb domain"/>
    <property type="match status" value="1"/>
</dbReference>
<dbReference type="PRINTS" id="PR00870">
    <property type="entry name" value="DNAPOLXBETA"/>
</dbReference>
<dbReference type="AlphaFoldDB" id="A0A0D2UGV9"/>
<dbReference type="InterPro" id="IPR043519">
    <property type="entry name" value="NT_sf"/>
</dbReference>
<dbReference type="Pfam" id="PF14792">
    <property type="entry name" value="DNA_pol_B_palm"/>
    <property type="match status" value="1"/>
</dbReference>
<comment type="similarity">
    <text evidence="9">Belongs to the DNA polymerase type-X family.</text>
</comment>
<protein>
    <recommendedName>
        <fullName evidence="9">DNA polymerase</fullName>
        <ecNumber evidence="9">2.7.7.7</ecNumber>
    </recommendedName>
</protein>
<evidence type="ECO:0000256" key="10">
    <source>
        <dbReference type="SAM" id="MobiDB-lite"/>
    </source>
</evidence>
<keyword evidence="13" id="KW-1185">Reference proteome</keyword>
<feature type="region of interest" description="Disordered" evidence="10">
    <location>
        <begin position="203"/>
        <end position="222"/>
    </location>
</feature>
<dbReference type="CDD" id="cd00141">
    <property type="entry name" value="NT_POLXc"/>
    <property type="match status" value="1"/>
</dbReference>
<keyword evidence="6 9" id="KW-0234">DNA repair</keyword>
<evidence type="ECO:0000256" key="3">
    <source>
        <dbReference type="ARBA" id="ARBA00022695"/>
    </source>
</evidence>
<comment type="catalytic activity">
    <reaction evidence="8 9">
        <text>DNA(n) + a 2'-deoxyribonucleoside 5'-triphosphate = DNA(n+1) + diphosphate</text>
        <dbReference type="Rhea" id="RHEA:22508"/>
        <dbReference type="Rhea" id="RHEA-COMP:17339"/>
        <dbReference type="Rhea" id="RHEA-COMP:17340"/>
        <dbReference type="ChEBI" id="CHEBI:33019"/>
        <dbReference type="ChEBI" id="CHEBI:61560"/>
        <dbReference type="ChEBI" id="CHEBI:173112"/>
        <dbReference type="EC" id="2.7.7.7"/>
    </reaction>
</comment>
<dbReference type="InterPro" id="IPR037160">
    <property type="entry name" value="DNA_Pol_thumb_sf"/>
</dbReference>
<comment type="function">
    <text evidence="9">DNA polymerase that functions in several pathways of DNA repair. Involved in base excision repair (BER) responsible for repair of lesions that give rise to abasic (AP) sites in DNA. Also contributes to DNA double-strand break repair by non-homologous end joining and homologous recombination. Has both template-dependent and template-independent (terminal transferase) DNA polymerase activities. Has also a 5'-deoxyribose-5-phosphate lyase (dRP lyase) activity.</text>
</comment>
<organism evidence="12 13">
    <name type="scientific">Capsaspora owczarzaki (strain ATCC 30864)</name>
    <dbReference type="NCBI Taxonomy" id="595528"/>
    <lineage>
        <taxon>Eukaryota</taxon>
        <taxon>Filasterea</taxon>
        <taxon>Capsaspora</taxon>
    </lineage>
</organism>
<proteinExistence type="inferred from homology"/>
<dbReference type="eggNOG" id="KOG2534">
    <property type="taxonomic scope" value="Eukaryota"/>
</dbReference>
<evidence type="ECO:0000256" key="9">
    <source>
        <dbReference type="RuleBase" id="RU366014"/>
    </source>
</evidence>
<dbReference type="InterPro" id="IPR036420">
    <property type="entry name" value="BRCT_dom_sf"/>
</dbReference>
<dbReference type="SMART" id="SM00483">
    <property type="entry name" value="POLXc"/>
    <property type="match status" value="1"/>
</dbReference>
<feature type="region of interest" description="Disordered" evidence="10">
    <location>
        <begin position="110"/>
        <end position="135"/>
    </location>
</feature>
<gene>
    <name evidence="12" type="ORF">CAOG_004995</name>
</gene>
<dbReference type="SUPFAM" id="SSF52113">
    <property type="entry name" value="BRCT domain"/>
    <property type="match status" value="1"/>
</dbReference>
<feature type="domain" description="BRCT" evidence="11">
    <location>
        <begin position="71"/>
        <end position="191"/>
    </location>
</feature>